<sequence>MSRQRKRLVSSIGEPVWSSLFFMCFGVAILLFLVAIEHQEWFSLKPGTGTAEAMSYASTSQNNRS</sequence>
<keyword evidence="1" id="KW-0812">Transmembrane</keyword>
<keyword evidence="1" id="KW-0472">Membrane</keyword>
<dbReference type="EMBL" id="SSTI01000001">
    <property type="protein sequence ID" value="THG42066.1"/>
    <property type="molecule type" value="Genomic_DNA"/>
</dbReference>
<accession>A0ABY2QNT6</accession>
<protein>
    <submittedName>
        <fullName evidence="2">Uncharacterized protein</fullName>
    </submittedName>
</protein>
<evidence type="ECO:0000313" key="2">
    <source>
        <dbReference type="EMBL" id="THG42066.1"/>
    </source>
</evidence>
<evidence type="ECO:0000256" key="1">
    <source>
        <dbReference type="SAM" id="Phobius"/>
    </source>
</evidence>
<name>A0ABY2QNT6_9SPHN</name>
<evidence type="ECO:0000313" key="3">
    <source>
        <dbReference type="Proteomes" id="UP000308038"/>
    </source>
</evidence>
<comment type="caution">
    <text evidence="2">The sequence shown here is derived from an EMBL/GenBank/DDBJ whole genome shotgun (WGS) entry which is preliminary data.</text>
</comment>
<keyword evidence="3" id="KW-1185">Reference proteome</keyword>
<reference evidence="2 3" key="1">
    <citation type="submission" date="2019-04" db="EMBL/GenBank/DDBJ databases">
        <title>Microbes associate with the intestines of laboratory mice.</title>
        <authorList>
            <person name="Navarre W."/>
            <person name="Wong E."/>
            <person name="Huang K.C."/>
            <person name="Tropini C."/>
            <person name="Ng K."/>
            <person name="Yu B."/>
        </authorList>
    </citation>
    <scope>NUCLEOTIDE SEQUENCE [LARGE SCALE GENOMIC DNA]</scope>
    <source>
        <strain evidence="2 3">NM83_B4-11</strain>
    </source>
</reference>
<proteinExistence type="predicted"/>
<dbReference type="Proteomes" id="UP000308038">
    <property type="component" value="Unassembled WGS sequence"/>
</dbReference>
<feature type="transmembrane region" description="Helical" evidence="1">
    <location>
        <begin position="16"/>
        <end position="36"/>
    </location>
</feature>
<organism evidence="2 3">
    <name type="scientific">Sphingomonas olei</name>
    <dbReference type="NCBI Taxonomy" id="1886787"/>
    <lineage>
        <taxon>Bacteria</taxon>
        <taxon>Pseudomonadati</taxon>
        <taxon>Pseudomonadota</taxon>
        <taxon>Alphaproteobacteria</taxon>
        <taxon>Sphingomonadales</taxon>
        <taxon>Sphingomonadaceae</taxon>
        <taxon>Sphingomonas</taxon>
    </lineage>
</organism>
<keyword evidence="1" id="KW-1133">Transmembrane helix</keyword>
<gene>
    <name evidence="2" type="ORF">E5988_00970</name>
</gene>